<dbReference type="InterPro" id="IPR018189">
    <property type="entry name" value="Phosphoglucose_isomerase_CS"/>
</dbReference>
<dbReference type="InterPro" id="IPR001672">
    <property type="entry name" value="G6P_Isomerase"/>
</dbReference>
<keyword evidence="3 4" id="KW-0413">Isomerase</keyword>
<dbReference type="PANTHER" id="PTHR11469:SF1">
    <property type="entry name" value="GLUCOSE-6-PHOSPHATE ISOMERASE"/>
    <property type="match status" value="1"/>
</dbReference>
<dbReference type="Proteomes" id="UP000707352">
    <property type="component" value="Unassembled WGS sequence"/>
</dbReference>
<dbReference type="PANTHER" id="PTHR11469">
    <property type="entry name" value="GLUCOSE-6-PHOSPHATE ISOMERASE"/>
    <property type="match status" value="1"/>
</dbReference>
<dbReference type="Pfam" id="PF00342">
    <property type="entry name" value="PGI"/>
    <property type="match status" value="2"/>
</dbReference>
<evidence type="ECO:0000256" key="2">
    <source>
        <dbReference type="ARBA" id="ARBA00023152"/>
    </source>
</evidence>
<evidence type="ECO:0000256" key="1">
    <source>
        <dbReference type="ARBA" id="ARBA00022432"/>
    </source>
</evidence>
<keyword evidence="1 4" id="KW-0312">Gluconeogenesis</keyword>
<dbReference type="SUPFAM" id="SSF53697">
    <property type="entry name" value="SIS domain"/>
    <property type="match status" value="1"/>
</dbReference>
<evidence type="ECO:0000256" key="4">
    <source>
        <dbReference type="RuleBase" id="RU000612"/>
    </source>
</evidence>
<dbReference type="EC" id="5.3.1.9" evidence="4"/>
<keyword evidence="2 4" id="KW-0324">Glycolysis</keyword>
<evidence type="ECO:0000313" key="5">
    <source>
        <dbReference type="EMBL" id="NIX76631.1"/>
    </source>
</evidence>
<name>A0ABX0VBA8_9HYPH</name>
<dbReference type="EMBL" id="JAATJS010000003">
    <property type="protein sequence ID" value="NIX76631.1"/>
    <property type="molecule type" value="Genomic_DNA"/>
</dbReference>
<dbReference type="RefSeq" id="WP_167672554.1">
    <property type="nucleotide sequence ID" value="NZ_JAATJS010000003.1"/>
</dbReference>
<evidence type="ECO:0000313" key="6">
    <source>
        <dbReference type="Proteomes" id="UP000707352"/>
    </source>
</evidence>
<evidence type="ECO:0000256" key="3">
    <source>
        <dbReference type="ARBA" id="ARBA00023235"/>
    </source>
</evidence>
<dbReference type="Gene3D" id="3.40.50.10490">
    <property type="entry name" value="Glucose-6-phosphate isomerase like protein, domain 1"/>
    <property type="match status" value="2"/>
</dbReference>
<dbReference type="PROSITE" id="PS00174">
    <property type="entry name" value="P_GLUCOSE_ISOMERASE_2"/>
    <property type="match status" value="1"/>
</dbReference>
<dbReference type="InterPro" id="IPR046348">
    <property type="entry name" value="SIS_dom_sf"/>
</dbReference>
<comment type="catalytic activity">
    <reaction evidence="4">
        <text>alpha-D-glucose 6-phosphate = beta-D-fructose 6-phosphate</text>
        <dbReference type="Rhea" id="RHEA:11816"/>
        <dbReference type="ChEBI" id="CHEBI:57634"/>
        <dbReference type="ChEBI" id="CHEBI:58225"/>
        <dbReference type="EC" id="5.3.1.9"/>
    </reaction>
</comment>
<sequence length="439" mass="46496">MPLQQSIDLALASNIGGGGLPQTALDAALTVVGRAMKRLAEDDATGRLPLLHMPQTSEDLASIREAAAWLRRDATDVVFLGTGGSSLGGQTLAQLKDYAVPGAGRFADGPRVHFLDNLDPITFDHALHKLPLSSTRFVAISKSGGTGETLMQAIAVLSALDRAGLRSHPNDVFLGLSEPRKPGGKNALRDLLEPEGVRFLEHHTGIGGRYSVLTNVGLLPAAVMGLDISAIRNGAATAYAPFREGLAAKNAPAAVGAALNVAMAMEGKNIAVTMAYADRLERFTRWWVQLWAESVGKDGKGSQPVAAIGPVDQHSQLQLYLAGPNDKLFTILTTGVAGQGPLIDEKLAQRAGEPGFANKRIGDLVAAQGRATADTLAKNGRPTRRIHIEKLDEHAIGELLMHFMLETILTGYALGVDPFDQPAVEEGKILAKQYLAQAK</sequence>
<comment type="similarity">
    <text evidence="4">Belongs to the GPI family.</text>
</comment>
<proteinExistence type="inferred from homology"/>
<organism evidence="5 6">
    <name type="scientific">Microvirga terricola</name>
    <dbReference type="NCBI Taxonomy" id="2719797"/>
    <lineage>
        <taxon>Bacteria</taxon>
        <taxon>Pseudomonadati</taxon>
        <taxon>Pseudomonadota</taxon>
        <taxon>Alphaproteobacteria</taxon>
        <taxon>Hyphomicrobiales</taxon>
        <taxon>Methylobacteriaceae</taxon>
        <taxon>Microvirga</taxon>
    </lineage>
</organism>
<protein>
    <recommendedName>
        <fullName evidence="4">Glucose-6-phosphate isomerase</fullName>
        <ecNumber evidence="4">5.3.1.9</ecNumber>
    </recommendedName>
</protein>
<gene>
    <name evidence="5" type="ORF">HB375_08385</name>
</gene>
<comment type="caution">
    <text evidence="5">The sequence shown here is derived from an EMBL/GenBank/DDBJ whole genome shotgun (WGS) entry which is preliminary data.</text>
</comment>
<reference evidence="5 6" key="1">
    <citation type="submission" date="2020-03" db="EMBL/GenBank/DDBJ databases">
        <title>The genome sequence of Microvirga sp. c23x22.</title>
        <authorList>
            <person name="Zhang X."/>
        </authorList>
    </citation>
    <scope>NUCLEOTIDE SEQUENCE [LARGE SCALE GENOMIC DNA]</scope>
    <source>
        <strain evidence="6">c23x22</strain>
    </source>
</reference>
<dbReference type="PROSITE" id="PS51463">
    <property type="entry name" value="P_GLUCOSE_ISOMERASE_3"/>
    <property type="match status" value="1"/>
</dbReference>
<dbReference type="GO" id="GO:0016853">
    <property type="term" value="F:isomerase activity"/>
    <property type="evidence" value="ECO:0007669"/>
    <property type="project" value="UniProtKB-KW"/>
</dbReference>
<dbReference type="PRINTS" id="PR00662">
    <property type="entry name" value="G6PISOMERASE"/>
</dbReference>
<accession>A0ABX0VBA8</accession>
<keyword evidence="6" id="KW-1185">Reference proteome</keyword>
<comment type="pathway">
    <text evidence="4">Carbohydrate degradation; glycolysis; D-glyceraldehyde 3-phosphate and glycerone phosphate from D-glucose: step 2/4.</text>
</comment>